<protein>
    <submittedName>
        <fullName evidence="4">Tetratricopeptide repeat-containing protein</fullName>
    </submittedName>
</protein>
<evidence type="ECO:0000256" key="1">
    <source>
        <dbReference type="ARBA" id="ARBA00022737"/>
    </source>
</evidence>
<dbReference type="InterPro" id="IPR011990">
    <property type="entry name" value="TPR-like_helical_dom_sf"/>
</dbReference>
<evidence type="ECO:0000256" key="2">
    <source>
        <dbReference type="ARBA" id="ARBA00022803"/>
    </source>
</evidence>
<organism evidence="4 5">
    <name type="scientific">Treponema bryantii</name>
    <dbReference type="NCBI Taxonomy" id="163"/>
    <lineage>
        <taxon>Bacteria</taxon>
        <taxon>Pseudomonadati</taxon>
        <taxon>Spirochaetota</taxon>
        <taxon>Spirochaetia</taxon>
        <taxon>Spirochaetales</taxon>
        <taxon>Treponemataceae</taxon>
        <taxon>Treponema</taxon>
    </lineage>
</organism>
<dbReference type="InterPro" id="IPR051685">
    <property type="entry name" value="Ycf3/AcsC/BcsC/TPR_MFPF"/>
</dbReference>
<evidence type="ECO:0000313" key="4">
    <source>
        <dbReference type="EMBL" id="SFI76080.1"/>
    </source>
</evidence>
<dbReference type="EMBL" id="FORI01000005">
    <property type="protein sequence ID" value="SFI76080.1"/>
    <property type="molecule type" value="Genomic_DNA"/>
</dbReference>
<dbReference type="OrthoDB" id="358982at2"/>
<feature type="repeat" description="TPR" evidence="3">
    <location>
        <begin position="107"/>
        <end position="140"/>
    </location>
</feature>
<evidence type="ECO:0000313" key="5">
    <source>
        <dbReference type="Proteomes" id="UP000182737"/>
    </source>
</evidence>
<keyword evidence="2 3" id="KW-0802">TPR repeat</keyword>
<dbReference type="PANTHER" id="PTHR44943:SF8">
    <property type="entry name" value="TPR REPEAT-CONTAINING PROTEIN MJ0263"/>
    <property type="match status" value="1"/>
</dbReference>
<dbReference type="PROSITE" id="PS50005">
    <property type="entry name" value="TPR"/>
    <property type="match status" value="3"/>
</dbReference>
<dbReference type="RefSeq" id="WP_074931494.1">
    <property type="nucleotide sequence ID" value="NZ_FORI01000005.1"/>
</dbReference>
<dbReference type="InterPro" id="IPR019734">
    <property type="entry name" value="TPR_rpt"/>
</dbReference>
<accession>A0A1I3KUN8</accession>
<evidence type="ECO:0000256" key="3">
    <source>
        <dbReference type="PROSITE-ProRule" id="PRU00339"/>
    </source>
</evidence>
<dbReference type="Proteomes" id="UP000182737">
    <property type="component" value="Unassembled WGS sequence"/>
</dbReference>
<name>A0A1I3KUN8_9SPIR</name>
<dbReference type="PANTHER" id="PTHR44943">
    <property type="entry name" value="CELLULOSE SYNTHASE OPERON PROTEIN C"/>
    <property type="match status" value="1"/>
</dbReference>
<sequence length="172" mass="19685">MIERSDTLNNQAIILASDGSYTEAIACFKRAIVIDKDNYLLWFNLGVTYRDAGKLAEAENALEMAFHIAPEKEDVGETFATICLMQKKYSKVQQICMDTLDFNPINPHLWNLLGVTEFQQENYLEASNFFEQAVSINPYYLDALYNLRDTYSVLHNHKGEAACDARIKEIEK</sequence>
<feature type="repeat" description="TPR" evidence="3">
    <location>
        <begin position="5"/>
        <end position="38"/>
    </location>
</feature>
<dbReference type="Pfam" id="PF13414">
    <property type="entry name" value="TPR_11"/>
    <property type="match status" value="1"/>
</dbReference>
<keyword evidence="5" id="KW-1185">Reference proteome</keyword>
<dbReference type="SMART" id="SM00028">
    <property type="entry name" value="TPR"/>
    <property type="match status" value="3"/>
</dbReference>
<proteinExistence type="predicted"/>
<reference evidence="5" key="1">
    <citation type="submission" date="2016-10" db="EMBL/GenBank/DDBJ databases">
        <authorList>
            <person name="Varghese N."/>
            <person name="Submissions S."/>
        </authorList>
    </citation>
    <scope>NUCLEOTIDE SEQUENCE [LARGE SCALE GENOMIC DNA]</scope>
    <source>
        <strain evidence="5">XBD1002</strain>
    </source>
</reference>
<dbReference type="AlphaFoldDB" id="A0A1I3KUN8"/>
<dbReference type="Gene3D" id="1.25.40.10">
    <property type="entry name" value="Tetratricopeptide repeat domain"/>
    <property type="match status" value="2"/>
</dbReference>
<gene>
    <name evidence="4" type="ORF">SAMN04487775_105174</name>
</gene>
<keyword evidence="1" id="KW-0677">Repeat</keyword>
<dbReference type="Pfam" id="PF13181">
    <property type="entry name" value="TPR_8"/>
    <property type="match status" value="1"/>
</dbReference>
<feature type="repeat" description="TPR" evidence="3">
    <location>
        <begin position="39"/>
        <end position="72"/>
    </location>
</feature>
<dbReference type="SUPFAM" id="SSF48452">
    <property type="entry name" value="TPR-like"/>
    <property type="match status" value="1"/>
</dbReference>